<dbReference type="AlphaFoldDB" id="A0A168W251"/>
<evidence type="ECO:0000313" key="1">
    <source>
        <dbReference type="EMBL" id="ANC77529.1"/>
    </source>
</evidence>
<sequence>MAKLVFKRDSQFMNKMRKFDIYLNESKTEQIKDGETKELDVAPGEYIVKMQIDWVESATHRIQIGADDTVHFQCGSRLKGMKILKASSAMNTVDEYIYLEKK</sequence>
<accession>A0A168W251</accession>
<proteinExistence type="predicted"/>
<organism evidence="1 2">
    <name type="scientific">Fictibacillus phosphorivorans</name>
    <dbReference type="NCBI Taxonomy" id="1221500"/>
    <lineage>
        <taxon>Bacteria</taxon>
        <taxon>Bacillati</taxon>
        <taxon>Bacillota</taxon>
        <taxon>Bacilli</taxon>
        <taxon>Bacillales</taxon>
        <taxon>Fictibacillaceae</taxon>
        <taxon>Fictibacillus</taxon>
    </lineage>
</organism>
<name>A0A168W251_9BACL</name>
<reference evidence="1 2" key="1">
    <citation type="submission" date="2016-04" db="EMBL/GenBank/DDBJ databases">
        <title>Complete genome sequence of Fictibacillus phosphorivorans G25-29, a strain toxic to nematodes.</title>
        <authorList>
            <person name="Zheng Z."/>
        </authorList>
    </citation>
    <scope>NUCLEOTIDE SEQUENCE [LARGE SCALE GENOMIC DNA]</scope>
    <source>
        <strain evidence="1 2">G25-29</strain>
    </source>
</reference>
<dbReference type="Proteomes" id="UP000076623">
    <property type="component" value="Chromosome"/>
</dbReference>
<dbReference type="KEGG" id="fpn:ABE65_012260"/>
<keyword evidence="2" id="KW-1185">Reference proteome</keyword>
<evidence type="ECO:0000313" key="2">
    <source>
        <dbReference type="Proteomes" id="UP000076623"/>
    </source>
</evidence>
<protein>
    <submittedName>
        <fullName evidence="1">Uncharacterized protein</fullName>
    </submittedName>
</protein>
<gene>
    <name evidence="1" type="ORF">ABE65_012260</name>
</gene>
<dbReference type="STRING" id="1221500.ABE65_012260"/>
<dbReference type="RefSeq" id="WP_066395283.1">
    <property type="nucleotide sequence ID" value="NZ_CP015378.1"/>
</dbReference>
<dbReference type="EMBL" id="CP015378">
    <property type="protein sequence ID" value="ANC77529.1"/>
    <property type="molecule type" value="Genomic_DNA"/>
</dbReference>